<feature type="region of interest" description="Disordered" evidence="1">
    <location>
        <begin position="335"/>
        <end position="427"/>
    </location>
</feature>
<feature type="region of interest" description="Disordered" evidence="1">
    <location>
        <begin position="1"/>
        <end position="135"/>
    </location>
</feature>
<dbReference type="EMBL" id="MU856848">
    <property type="protein sequence ID" value="KAK4157597.1"/>
    <property type="molecule type" value="Genomic_DNA"/>
</dbReference>
<feature type="compositionally biased region" description="Basic and acidic residues" evidence="1">
    <location>
        <begin position="372"/>
        <end position="382"/>
    </location>
</feature>
<feature type="compositionally biased region" description="Basic and acidic residues" evidence="1">
    <location>
        <begin position="26"/>
        <end position="44"/>
    </location>
</feature>
<dbReference type="AlphaFoldDB" id="A0AAN7A0I9"/>
<reference evidence="2" key="1">
    <citation type="journal article" date="2023" name="Mol. Phylogenet. Evol.">
        <title>Genome-scale phylogeny and comparative genomics of the fungal order Sordariales.</title>
        <authorList>
            <person name="Hensen N."/>
            <person name="Bonometti L."/>
            <person name="Westerberg I."/>
            <person name="Brannstrom I.O."/>
            <person name="Guillou S."/>
            <person name="Cros-Aarteil S."/>
            <person name="Calhoun S."/>
            <person name="Haridas S."/>
            <person name="Kuo A."/>
            <person name="Mondo S."/>
            <person name="Pangilinan J."/>
            <person name="Riley R."/>
            <person name="LaButti K."/>
            <person name="Andreopoulos B."/>
            <person name="Lipzen A."/>
            <person name="Chen C."/>
            <person name="Yan M."/>
            <person name="Daum C."/>
            <person name="Ng V."/>
            <person name="Clum A."/>
            <person name="Steindorff A."/>
            <person name="Ohm R.A."/>
            <person name="Martin F."/>
            <person name="Silar P."/>
            <person name="Natvig D.O."/>
            <person name="Lalanne C."/>
            <person name="Gautier V."/>
            <person name="Ament-Velasquez S.L."/>
            <person name="Kruys A."/>
            <person name="Hutchinson M.I."/>
            <person name="Powell A.J."/>
            <person name="Barry K."/>
            <person name="Miller A.N."/>
            <person name="Grigoriev I.V."/>
            <person name="Debuchy R."/>
            <person name="Gladieux P."/>
            <person name="Hiltunen Thoren M."/>
            <person name="Johannesson H."/>
        </authorList>
    </citation>
    <scope>NUCLEOTIDE SEQUENCE</scope>
    <source>
        <strain evidence="2">CBS 538.74</strain>
    </source>
</reference>
<keyword evidence="3" id="KW-1185">Reference proteome</keyword>
<evidence type="ECO:0000313" key="3">
    <source>
        <dbReference type="Proteomes" id="UP001302745"/>
    </source>
</evidence>
<feature type="compositionally biased region" description="Low complexity" evidence="1">
    <location>
        <begin position="65"/>
        <end position="92"/>
    </location>
</feature>
<dbReference type="PANTHER" id="PTHR38166:SF1">
    <property type="entry name" value="C2H2-TYPE DOMAIN-CONTAINING PROTEIN"/>
    <property type="match status" value="1"/>
</dbReference>
<evidence type="ECO:0000256" key="1">
    <source>
        <dbReference type="SAM" id="MobiDB-lite"/>
    </source>
</evidence>
<dbReference type="Proteomes" id="UP001302745">
    <property type="component" value="Unassembled WGS sequence"/>
</dbReference>
<sequence length="462" mass="51003">MLRQVTRKKHTSLASQTPGTAIPSTDMERPDDMSSRSDGPERPEYGIQPMASPDSSFESDLLSISDASDNESTTASTSSNGTSSLNPSSGTSRPCQKRRHAHVGDNAGSEDDSSSQPRRNKRPRLPGPDRKPKRMLACPLWKANPDRHRDCFPKILSRIRDVKQHLRRRHPPQFYCERCKTTFPDEQARDQHVSQPGTLSCTPSPTLDCISHQQHWEISRKANPKLSEEDQWFAIWDIVFPGRRRPPSAYRDADISEDLYLFQGDCRTHGAAVLDDEIQSRIDLGIWQGPLLSSDQRSGILRWVLDEGLGILWRSTRAASGAAQSNLNGMLPPHFVTPAVSSQPDSAVAVGTEPPPSDSQPDTMAGGGVASVERDSAAREEPAGESEEETLRQLLPSSLEGDDSPLLDLGVLSGPPWDDWDPFQGDQDQVGKLLRWDSVGNQQLEDTVNYMLGSLGNDDELV</sequence>
<name>A0AAN7A0I9_9PEZI</name>
<comment type="caution">
    <text evidence="2">The sequence shown here is derived from an EMBL/GenBank/DDBJ whole genome shotgun (WGS) entry which is preliminary data.</text>
</comment>
<reference evidence="2" key="2">
    <citation type="submission" date="2023-05" db="EMBL/GenBank/DDBJ databases">
        <authorList>
            <consortium name="Lawrence Berkeley National Laboratory"/>
            <person name="Steindorff A."/>
            <person name="Hensen N."/>
            <person name="Bonometti L."/>
            <person name="Westerberg I."/>
            <person name="Brannstrom I.O."/>
            <person name="Guillou S."/>
            <person name="Cros-Aarteil S."/>
            <person name="Calhoun S."/>
            <person name="Haridas S."/>
            <person name="Kuo A."/>
            <person name="Mondo S."/>
            <person name="Pangilinan J."/>
            <person name="Riley R."/>
            <person name="Labutti K."/>
            <person name="Andreopoulos B."/>
            <person name="Lipzen A."/>
            <person name="Chen C."/>
            <person name="Yanf M."/>
            <person name="Daum C."/>
            <person name="Ng V."/>
            <person name="Clum A."/>
            <person name="Ohm R."/>
            <person name="Martin F."/>
            <person name="Silar P."/>
            <person name="Natvig D."/>
            <person name="Lalanne C."/>
            <person name="Gautier V."/>
            <person name="Ament-Velasquez S.L."/>
            <person name="Kruys A."/>
            <person name="Hutchinson M.I."/>
            <person name="Powell A.J."/>
            <person name="Barry K."/>
            <person name="Miller A.N."/>
            <person name="Grigoriev I.V."/>
            <person name="Debuchy R."/>
            <person name="Gladieux P."/>
            <person name="Thoren M.H."/>
            <person name="Johannesson H."/>
        </authorList>
    </citation>
    <scope>NUCLEOTIDE SEQUENCE</scope>
    <source>
        <strain evidence="2">CBS 538.74</strain>
    </source>
</reference>
<dbReference type="PANTHER" id="PTHR38166">
    <property type="entry name" value="C2H2-TYPE DOMAIN-CONTAINING PROTEIN-RELATED"/>
    <property type="match status" value="1"/>
</dbReference>
<gene>
    <name evidence="2" type="ORF">C8A00DRAFT_11577</name>
</gene>
<feature type="compositionally biased region" description="Polar residues" evidence="1">
    <location>
        <begin position="12"/>
        <end position="23"/>
    </location>
</feature>
<evidence type="ECO:0008006" key="4">
    <source>
        <dbReference type="Google" id="ProtNLM"/>
    </source>
</evidence>
<organism evidence="2 3">
    <name type="scientific">Chaetomidium leptoderma</name>
    <dbReference type="NCBI Taxonomy" id="669021"/>
    <lineage>
        <taxon>Eukaryota</taxon>
        <taxon>Fungi</taxon>
        <taxon>Dikarya</taxon>
        <taxon>Ascomycota</taxon>
        <taxon>Pezizomycotina</taxon>
        <taxon>Sordariomycetes</taxon>
        <taxon>Sordariomycetidae</taxon>
        <taxon>Sordariales</taxon>
        <taxon>Chaetomiaceae</taxon>
        <taxon>Chaetomidium</taxon>
    </lineage>
</organism>
<evidence type="ECO:0000313" key="2">
    <source>
        <dbReference type="EMBL" id="KAK4157597.1"/>
    </source>
</evidence>
<proteinExistence type="predicted"/>
<accession>A0AAN7A0I9</accession>
<feature type="compositionally biased region" description="Basic residues" evidence="1">
    <location>
        <begin position="1"/>
        <end position="11"/>
    </location>
</feature>
<protein>
    <recommendedName>
        <fullName evidence="4">C2H2-type domain-containing protein</fullName>
    </recommendedName>
</protein>